<dbReference type="GO" id="GO:0005524">
    <property type="term" value="F:ATP binding"/>
    <property type="evidence" value="ECO:0007669"/>
    <property type="project" value="InterPro"/>
</dbReference>
<dbReference type="OMA" id="MHDWVLQ"/>
<evidence type="ECO:0000313" key="3">
    <source>
        <dbReference type="Proteomes" id="UP000188318"/>
    </source>
</evidence>
<evidence type="ECO:0000313" key="2">
    <source>
        <dbReference type="EMBL" id="OOF97277.1"/>
    </source>
</evidence>
<evidence type="ECO:0000259" key="1">
    <source>
        <dbReference type="PROSITE" id="PS50011"/>
    </source>
</evidence>
<dbReference type="AlphaFoldDB" id="A0A1R3RS24"/>
<proteinExistence type="predicted"/>
<dbReference type="Gene3D" id="1.10.510.10">
    <property type="entry name" value="Transferase(Phosphotransferase) domain 1"/>
    <property type="match status" value="1"/>
</dbReference>
<dbReference type="GO" id="GO:0004672">
    <property type="term" value="F:protein kinase activity"/>
    <property type="evidence" value="ECO:0007669"/>
    <property type="project" value="InterPro"/>
</dbReference>
<dbReference type="Proteomes" id="UP000188318">
    <property type="component" value="Unassembled WGS sequence"/>
</dbReference>
<sequence>MGFMDSICNDEDYNLAQEAEEGLYTWALSPFLPIFADIDPSPSKSSPFTLRDYLFPQVYRYVLFVTDERLEPRLNYTVPDQLRPQGLNLGDFALHPNWSIPIESGDRRAATRELGVYKQIETLGLFNHIRVPRLIGIVQDEEQETHITGILISWIDCNYRTLHCALKPETPPELRKQWDIQVTSTLDRLHEAGIVWGDVKAGNVLIDEEENAWVVDFGGGYTQGWVEKRCMETVEGDQEGIVKIKEFLYEGKDL</sequence>
<dbReference type="STRING" id="602072.A0A1R3RS24"/>
<dbReference type="InterPro" id="IPR011009">
    <property type="entry name" value="Kinase-like_dom_sf"/>
</dbReference>
<reference evidence="3" key="1">
    <citation type="journal article" date="2017" name="Genome Biol.">
        <title>Comparative genomics reveals high biological diversity and specific adaptations in the industrially and medically important fungal genus Aspergillus.</title>
        <authorList>
            <person name="de Vries R.P."/>
            <person name="Riley R."/>
            <person name="Wiebenga A."/>
            <person name="Aguilar-Osorio G."/>
            <person name="Amillis S."/>
            <person name="Uchima C.A."/>
            <person name="Anderluh G."/>
            <person name="Asadollahi M."/>
            <person name="Askin M."/>
            <person name="Barry K."/>
            <person name="Battaglia E."/>
            <person name="Bayram O."/>
            <person name="Benocci T."/>
            <person name="Braus-Stromeyer S.A."/>
            <person name="Caldana C."/>
            <person name="Canovas D."/>
            <person name="Cerqueira G.C."/>
            <person name="Chen F."/>
            <person name="Chen W."/>
            <person name="Choi C."/>
            <person name="Clum A."/>
            <person name="Dos Santos R.A."/>
            <person name="Damasio A.R."/>
            <person name="Diallinas G."/>
            <person name="Emri T."/>
            <person name="Fekete E."/>
            <person name="Flipphi M."/>
            <person name="Freyberg S."/>
            <person name="Gallo A."/>
            <person name="Gournas C."/>
            <person name="Habgood R."/>
            <person name="Hainaut M."/>
            <person name="Harispe M.L."/>
            <person name="Henrissat B."/>
            <person name="Hilden K.S."/>
            <person name="Hope R."/>
            <person name="Hossain A."/>
            <person name="Karabika E."/>
            <person name="Karaffa L."/>
            <person name="Karanyi Z."/>
            <person name="Krasevec N."/>
            <person name="Kuo A."/>
            <person name="Kusch H."/>
            <person name="LaButti K."/>
            <person name="Lagendijk E.L."/>
            <person name="Lapidus A."/>
            <person name="Levasseur A."/>
            <person name="Lindquist E."/>
            <person name="Lipzen A."/>
            <person name="Logrieco A.F."/>
            <person name="MacCabe A."/>
            <person name="Maekelae M.R."/>
            <person name="Malavazi I."/>
            <person name="Melin P."/>
            <person name="Meyer V."/>
            <person name="Mielnichuk N."/>
            <person name="Miskei M."/>
            <person name="Molnar A.P."/>
            <person name="Mule G."/>
            <person name="Ngan C.Y."/>
            <person name="Orejas M."/>
            <person name="Orosz E."/>
            <person name="Ouedraogo J.P."/>
            <person name="Overkamp K.M."/>
            <person name="Park H.-S."/>
            <person name="Perrone G."/>
            <person name="Piumi F."/>
            <person name="Punt P.J."/>
            <person name="Ram A.F."/>
            <person name="Ramon A."/>
            <person name="Rauscher S."/>
            <person name="Record E."/>
            <person name="Riano-Pachon D.M."/>
            <person name="Robert V."/>
            <person name="Roehrig J."/>
            <person name="Ruller R."/>
            <person name="Salamov A."/>
            <person name="Salih N.S."/>
            <person name="Samson R.A."/>
            <person name="Sandor E."/>
            <person name="Sanguinetti M."/>
            <person name="Schuetze T."/>
            <person name="Sepcic K."/>
            <person name="Shelest E."/>
            <person name="Sherlock G."/>
            <person name="Sophianopoulou V."/>
            <person name="Squina F.M."/>
            <person name="Sun H."/>
            <person name="Susca A."/>
            <person name="Todd R.B."/>
            <person name="Tsang A."/>
            <person name="Unkles S.E."/>
            <person name="van de Wiele N."/>
            <person name="van Rossen-Uffink D."/>
            <person name="Oliveira J.V."/>
            <person name="Vesth T.C."/>
            <person name="Visser J."/>
            <person name="Yu J.-H."/>
            <person name="Zhou M."/>
            <person name="Andersen M.R."/>
            <person name="Archer D.B."/>
            <person name="Baker S.E."/>
            <person name="Benoit I."/>
            <person name="Brakhage A.A."/>
            <person name="Braus G.H."/>
            <person name="Fischer R."/>
            <person name="Frisvad J.C."/>
            <person name="Goldman G.H."/>
            <person name="Houbraken J."/>
            <person name="Oakley B."/>
            <person name="Pocsi I."/>
            <person name="Scazzocchio C."/>
            <person name="Seiboth B."/>
            <person name="vanKuyk P.A."/>
            <person name="Wortman J."/>
            <person name="Dyer P.S."/>
            <person name="Grigoriev I.V."/>
        </authorList>
    </citation>
    <scope>NUCLEOTIDE SEQUENCE [LARGE SCALE GENOMIC DNA]</scope>
    <source>
        <strain evidence="3">ITEM 5010</strain>
    </source>
</reference>
<dbReference type="OrthoDB" id="4062651at2759"/>
<dbReference type="PROSITE" id="PS50011">
    <property type="entry name" value="PROTEIN_KINASE_DOM"/>
    <property type="match status" value="1"/>
</dbReference>
<organism evidence="2 3">
    <name type="scientific">Aspergillus carbonarius (strain ITEM 5010)</name>
    <dbReference type="NCBI Taxonomy" id="602072"/>
    <lineage>
        <taxon>Eukaryota</taxon>
        <taxon>Fungi</taxon>
        <taxon>Dikarya</taxon>
        <taxon>Ascomycota</taxon>
        <taxon>Pezizomycotina</taxon>
        <taxon>Eurotiomycetes</taxon>
        <taxon>Eurotiomycetidae</taxon>
        <taxon>Eurotiales</taxon>
        <taxon>Aspergillaceae</taxon>
        <taxon>Aspergillus</taxon>
        <taxon>Aspergillus subgen. Circumdati</taxon>
    </lineage>
</organism>
<dbReference type="Pfam" id="PF00069">
    <property type="entry name" value="Pkinase"/>
    <property type="match status" value="1"/>
</dbReference>
<dbReference type="EMBL" id="KV907497">
    <property type="protein sequence ID" value="OOF97277.1"/>
    <property type="molecule type" value="Genomic_DNA"/>
</dbReference>
<keyword evidence="3" id="KW-1185">Reference proteome</keyword>
<dbReference type="VEuPathDB" id="FungiDB:ASPCADRAFT_505664"/>
<dbReference type="SUPFAM" id="SSF56112">
    <property type="entry name" value="Protein kinase-like (PK-like)"/>
    <property type="match status" value="1"/>
</dbReference>
<dbReference type="InterPro" id="IPR000719">
    <property type="entry name" value="Prot_kinase_dom"/>
</dbReference>
<name>A0A1R3RS24_ASPC5</name>
<protein>
    <recommendedName>
        <fullName evidence="1">Protein kinase domain-containing protein</fullName>
    </recommendedName>
</protein>
<gene>
    <name evidence="2" type="ORF">ASPCADRAFT_505664</name>
</gene>
<accession>A0A1R3RS24</accession>
<feature type="domain" description="Protein kinase" evidence="1">
    <location>
        <begin position="48"/>
        <end position="254"/>
    </location>
</feature>